<reference evidence="2" key="1">
    <citation type="submission" date="2022-12" db="EMBL/GenBank/DDBJ databases">
        <authorList>
            <person name="Petersen C."/>
        </authorList>
    </citation>
    <scope>NUCLEOTIDE SEQUENCE</scope>
    <source>
        <strain evidence="2">IBT 29677</strain>
    </source>
</reference>
<dbReference type="RefSeq" id="XP_056491252.1">
    <property type="nucleotide sequence ID" value="XM_056628518.1"/>
</dbReference>
<protein>
    <recommendedName>
        <fullName evidence="4">BTB domain-containing protein</fullName>
    </recommendedName>
</protein>
<proteinExistence type="predicted"/>
<sequence>MTQHYWGPQRLRRILQSGVFHLYVGKKKKQITIHRALENAFPKKVLESTTIESVDEKLFGRCCEFVYSGDYSDPCPLPGSPGSNSSQSEDNETRCQEEAKGWEPSNLSWNVFHPKGLSLNYGIMQAELSHTPRSGSEGNLSNNPNTSYAAVFLGHADTHRFALRTDWYSLSVLSFYRLLRLLENFTLFEERTGDIVQLLIFVFEESESIKNLENMLRDYIIWNVKILMRNADFKRFLDRNSSLEQAVFRSMWN</sequence>
<feature type="region of interest" description="Disordered" evidence="1">
    <location>
        <begin position="76"/>
        <end position="101"/>
    </location>
</feature>
<accession>A0A9W9W5V2</accession>
<evidence type="ECO:0000313" key="3">
    <source>
        <dbReference type="Proteomes" id="UP001147747"/>
    </source>
</evidence>
<feature type="compositionally biased region" description="Basic and acidic residues" evidence="1">
    <location>
        <begin position="91"/>
        <end position="101"/>
    </location>
</feature>
<evidence type="ECO:0000313" key="2">
    <source>
        <dbReference type="EMBL" id="KAJ5404010.1"/>
    </source>
</evidence>
<evidence type="ECO:0008006" key="4">
    <source>
        <dbReference type="Google" id="ProtNLM"/>
    </source>
</evidence>
<dbReference type="EMBL" id="JAPZBU010000005">
    <property type="protein sequence ID" value="KAJ5404010.1"/>
    <property type="molecule type" value="Genomic_DNA"/>
</dbReference>
<dbReference type="OrthoDB" id="9997739at2759"/>
<dbReference type="Proteomes" id="UP001147747">
    <property type="component" value="Unassembled WGS sequence"/>
</dbReference>
<dbReference type="GeneID" id="81367498"/>
<evidence type="ECO:0000256" key="1">
    <source>
        <dbReference type="SAM" id="MobiDB-lite"/>
    </source>
</evidence>
<keyword evidence="3" id="KW-1185">Reference proteome</keyword>
<gene>
    <name evidence="2" type="ORF">N7509_003881</name>
</gene>
<comment type="caution">
    <text evidence="2">The sequence shown here is derived from an EMBL/GenBank/DDBJ whole genome shotgun (WGS) entry which is preliminary data.</text>
</comment>
<reference evidence="2" key="2">
    <citation type="journal article" date="2023" name="IMA Fungus">
        <title>Comparative genomic study of the Penicillium genus elucidates a diverse pangenome and 15 lateral gene transfer events.</title>
        <authorList>
            <person name="Petersen C."/>
            <person name="Sorensen T."/>
            <person name="Nielsen M.R."/>
            <person name="Sondergaard T.E."/>
            <person name="Sorensen J.L."/>
            <person name="Fitzpatrick D.A."/>
            <person name="Frisvad J.C."/>
            <person name="Nielsen K.L."/>
        </authorList>
    </citation>
    <scope>NUCLEOTIDE SEQUENCE</scope>
    <source>
        <strain evidence="2">IBT 29677</strain>
    </source>
</reference>
<dbReference type="AlphaFoldDB" id="A0A9W9W5V2"/>
<name>A0A9W9W5V2_9EURO</name>
<organism evidence="2 3">
    <name type="scientific">Penicillium cosmopolitanum</name>
    <dbReference type="NCBI Taxonomy" id="1131564"/>
    <lineage>
        <taxon>Eukaryota</taxon>
        <taxon>Fungi</taxon>
        <taxon>Dikarya</taxon>
        <taxon>Ascomycota</taxon>
        <taxon>Pezizomycotina</taxon>
        <taxon>Eurotiomycetes</taxon>
        <taxon>Eurotiomycetidae</taxon>
        <taxon>Eurotiales</taxon>
        <taxon>Aspergillaceae</taxon>
        <taxon>Penicillium</taxon>
    </lineage>
</organism>